<gene>
    <name evidence="1" type="ORF">PHJA_000692500</name>
</gene>
<proteinExistence type="predicted"/>
<accession>A0A830BK81</accession>
<evidence type="ECO:0000313" key="2">
    <source>
        <dbReference type="Proteomes" id="UP000653305"/>
    </source>
</evidence>
<protein>
    <submittedName>
        <fullName evidence="1">Uncharacterized protein</fullName>
    </submittedName>
</protein>
<dbReference type="Proteomes" id="UP000653305">
    <property type="component" value="Unassembled WGS sequence"/>
</dbReference>
<organism evidence="1 2">
    <name type="scientific">Phtheirospermum japonicum</name>
    <dbReference type="NCBI Taxonomy" id="374723"/>
    <lineage>
        <taxon>Eukaryota</taxon>
        <taxon>Viridiplantae</taxon>
        <taxon>Streptophyta</taxon>
        <taxon>Embryophyta</taxon>
        <taxon>Tracheophyta</taxon>
        <taxon>Spermatophyta</taxon>
        <taxon>Magnoliopsida</taxon>
        <taxon>eudicotyledons</taxon>
        <taxon>Gunneridae</taxon>
        <taxon>Pentapetalae</taxon>
        <taxon>asterids</taxon>
        <taxon>lamiids</taxon>
        <taxon>Lamiales</taxon>
        <taxon>Orobanchaceae</taxon>
        <taxon>Orobanchaceae incertae sedis</taxon>
        <taxon>Phtheirospermum</taxon>
    </lineage>
</organism>
<dbReference type="EMBL" id="BMAC01000106">
    <property type="protein sequence ID" value="GFP85488.1"/>
    <property type="molecule type" value="Genomic_DNA"/>
</dbReference>
<reference evidence="1" key="1">
    <citation type="submission" date="2020-07" db="EMBL/GenBank/DDBJ databases">
        <title>Ethylene signaling mediates host invasion by parasitic plants.</title>
        <authorList>
            <person name="Yoshida S."/>
        </authorList>
    </citation>
    <scope>NUCLEOTIDE SEQUENCE</scope>
    <source>
        <strain evidence="1">Okayama</strain>
    </source>
</reference>
<keyword evidence="2" id="KW-1185">Reference proteome</keyword>
<comment type="caution">
    <text evidence="1">The sequence shown here is derived from an EMBL/GenBank/DDBJ whole genome shotgun (WGS) entry which is preliminary data.</text>
</comment>
<evidence type="ECO:0000313" key="1">
    <source>
        <dbReference type="EMBL" id="GFP85488.1"/>
    </source>
</evidence>
<dbReference type="AlphaFoldDB" id="A0A830BK81"/>
<name>A0A830BK81_9LAMI</name>
<sequence length="71" mass="7955">MRNKYGVGSLEHNKACLLAESVSPVKEVAEAYRSFLNTPNLHNATSNDVEVKNADQRSFVHLVFGFYLLDV</sequence>